<dbReference type="AlphaFoldDB" id="A0A9D2HFD4"/>
<organism evidence="1 2">
    <name type="scientific">Candidatus Mailhella merdigallinarum</name>
    <dbReference type="NCBI Taxonomy" id="2838658"/>
    <lineage>
        <taxon>Bacteria</taxon>
        <taxon>Pseudomonadati</taxon>
        <taxon>Thermodesulfobacteriota</taxon>
        <taxon>Desulfovibrionia</taxon>
        <taxon>Desulfovibrionales</taxon>
        <taxon>Desulfovibrionaceae</taxon>
        <taxon>Mailhella</taxon>
    </lineage>
</organism>
<comment type="caution">
    <text evidence="1">The sequence shown here is derived from an EMBL/GenBank/DDBJ whole genome shotgun (WGS) entry which is preliminary data.</text>
</comment>
<evidence type="ECO:0000313" key="1">
    <source>
        <dbReference type="EMBL" id="HJA08780.1"/>
    </source>
</evidence>
<sequence length="89" mass="9651">MSTVPTTLRGYIAPLPSGQPCRVALVAADSGEEYPILPRGAGIDLADMVSAQVDVVCSIQEEGEFKRLYVRSYQVLDALDDEEAWYGDA</sequence>
<name>A0A9D2HFD4_9BACT</name>
<gene>
    <name evidence="1" type="ORF">H9962_06295</name>
</gene>
<reference evidence="1" key="1">
    <citation type="journal article" date="2021" name="PeerJ">
        <title>Extensive microbial diversity within the chicken gut microbiome revealed by metagenomics and culture.</title>
        <authorList>
            <person name="Gilroy R."/>
            <person name="Ravi A."/>
            <person name="Getino M."/>
            <person name="Pursley I."/>
            <person name="Horton D.L."/>
            <person name="Alikhan N.F."/>
            <person name="Baker D."/>
            <person name="Gharbi K."/>
            <person name="Hall N."/>
            <person name="Watson M."/>
            <person name="Adriaenssens E.M."/>
            <person name="Foster-Nyarko E."/>
            <person name="Jarju S."/>
            <person name="Secka A."/>
            <person name="Antonio M."/>
            <person name="Oren A."/>
            <person name="Chaudhuri R.R."/>
            <person name="La Ragione R."/>
            <person name="Hildebrand F."/>
            <person name="Pallen M.J."/>
        </authorList>
    </citation>
    <scope>NUCLEOTIDE SEQUENCE</scope>
    <source>
        <strain evidence="1">CHK186-16707</strain>
    </source>
</reference>
<dbReference type="Proteomes" id="UP000824225">
    <property type="component" value="Unassembled WGS sequence"/>
</dbReference>
<protein>
    <submittedName>
        <fullName evidence="1">Uncharacterized protein</fullName>
    </submittedName>
</protein>
<evidence type="ECO:0000313" key="2">
    <source>
        <dbReference type="Proteomes" id="UP000824225"/>
    </source>
</evidence>
<proteinExistence type="predicted"/>
<dbReference type="EMBL" id="DXAN01000021">
    <property type="protein sequence ID" value="HJA08780.1"/>
    <property type="molecule type" value="Genomic_DNA"/>
</dbReference>
<reference evidence="1" key="2">
    <citation type="submission" date="2021-04" db="EMBL/GenBank/DDBJ databases">
        <authorList>
            <person name="Gilroy R."/>
        </authorList>
    </citation>
    <scope>NUCLEOTIDE SEQUENCE</scope>
    <source>
        <strain evidence="1">CHK186-16707</strain>
    </source>
</reference>
<accession>A0A9D2HFD4</accession>